<organism evidence="2 3">
    <name type="scientific">Streptomyces aurantiogriseus</name>
    <dbReference type="NCBI Taxonomy" id="66870"/>
    <lineage>
        <taxon>Bacteria</taxon>
        <taxon>Bacillati</taxon>
        <taxon>Actinomycetota</taxon>
        <taxon>Actinomycetes</taxon>
        <taxon>Kitasatosporales</taxon>
        <taxon>Streptomycetaceae</taxon>
        <taxon>Streptomyces</taxon>
    </lineage>
</organism>
<name>A0A918FAS5_9ACTN</name>
<accession>A0A918FAS5</accession>
<dbReference type="InterPro" id="IPR016135">
    <property type="entry name" value="UBQ-conjugating_enzyme/RWD"/>
</dbReference>
<sequence length="171" mass="19387">MTSPRHRRLANDYAGMLDLAQSSELISFHSLGNPPTKYTVTLRCLGLAQIKDVLMQSEEHEFDIVLGERFPVLPPTVVWKTVIFHPNFKPPHVCMGDIWYPGLSLAELCVALCELVQYKSFNIYDPLDAKAALWLWEQLNVDETIVPIDTRPAISPQFEITASPRPEPVEE</sequence>
<evidence type="ECO:0000259" key="1">
    <source>
        <dbReference type="Pfam" id="PF00179"/>
    </source>
</evidence>
<dbReference type="RefSeq" id="WP_189939680.1">
    <property type="nucleotide sequence ID" value="NZ_BMSX01000011.1"/>
</dbReference>
<dbReference type="AlphaFoldDB" id="A0A918FAS5"/>
<evidence type="ECO:0000313" key="3">
    <source>
        <dbReference type="Proteomes" id="UP000658320"/>
    </source>
</evidence>
<gene>
    <name evidence="2" type="ORF">GCM10010251_47210</name>
</gene>
<dbReference type="Pfam" id="PF00179">
    <property type="entry name" value="UQ_con"/>
    <property type="match status" value="1"/>
</dbReference>
<reference evidence="2" key="1">
    <citation type="journal article" date="2014" name="Int. J. Syst. Evol. Microbiol.">
        <title>Complete genome sequence of Corynebacterium casei LMG S-19264T (=DSM 44701T), isolated from a smear-ripened cheese.</title>
        <authorList>
            <consortium name="US DOE Joint Genome Institute (JGI-PGF)"/>
            <person name="Walter F."/>
            <person name="Albersmeier A."/>
            <person name="Kalinowski J."/>
            <person name="Ruckert C."/>
        </authorList>
    </citation>
    <scope>NUCLEOTIDE SEQUENCE</scope>
    <source>
        <strain evidence="2">JCM 4346</strain>
    </source>
</reference>
<proteinExistence type="predicted"/>
<dbReference type="SUPFAM" id="SSF54495">
    <property type="entry name" value="UBC-like"/>
    <property type="match status" value="1"/>
</dbReference>
<dbReference type="InterPro" id="IPR000608">
    <property type="entry name" value="UBC"/>
</dbReference>
<dbReference type="EMBL" id="BMSX01000011">
    <property type="protein sequence ID" value="GGR25730.1"/>
    <property type="molecule type" value="Genomic_DNA"/>
</dbReference>
<comment type="caution">
    <text evidence="2">The sequence shown here is derived from an EMBL/GenBank/DDBJ whole genome shotgun (WGS) entry which is preliminary data.</text>
</comment>
<protein>
    <recommendedName>
        <fullName evidence="1">UBC core domain-containing protein</fullName>
    </recommendedName>
</protein>
<evidence type="ECO:0000313" key="2">
    <source>
        <dbReference type="EMBL" id="GGR25730.1"/>
    </source>
</evidence>
<reference evidence="2" key="2">
    <citation type="submission" date="2020-09" db="EMBL/GenBank/DDBJ databases">
        <authorList>
            <person name="Sun Q."/>
            <person name="Ohkuma M."/>
        </authorList>
    </citation>
    <scope>NUCLEOTIDE SEQUENCE</scope>
    <source>
        <strain evidence="2">JCM 4346</strain>
    </source>
</reference>
<dbReference type="Proteomes" id="UP000658320">
    <property type="component" value="Unassembled WGS sequence"/>
</dbReference>
<dbReference type="Gene3D" id="3.10.110.10">
    <property type="entry name" value="Ubiquitin Conjugating Enzyme"/>
    <property type="match status" value="1"/>
</dbReference>
<keyword evidence="3" id="KW-1185">Reference proteome</keyword>
<feature type="domain" description="UBC core" evidence="1">
    <location>
        <begin position="51"/>
        <end position="132"/>
    </location>
</feature>